<evidence type="ECO:0000256" key="1">
    <source>
        <dbReference type="ARBA" id="ARBA00022729"/>
    </source>
</evidence>
<dbReference type="GO" id="GO:0016787">
    <property type="term" value="F:hydrolase activity"/>
    <property type="evidence" value="ECO:0007669"/>
    <property type="project" value="UniProtKB-KW"/>
</dbReference>
<reference evidence="5 6" key="1">
    <citation type="journal article" date="2023" name="Microbiol. Resour. Announc.">
        <title>Complete Genome Sequence of Imperialibacter roseus strain P4T.</title>
        <authorList>
            <person name="Tizabi D.R."/>
            <person name="Bachvaroff T."/>
            <person name="Hill R.T."/>
        </authorList>
    </citation>
    <scope>NUCLEOTIDE SEQUENCE [LARGE SCALE GENOMIC DNA]</scope>
    <source>
        <strain evidence="5 6">P4T</strain>
    </source>
</reference>
<accession>A0ABZ0IU72</accession>
<dbReference type="InterPro" id="IPR008979">
    <property type="entry name" value="Galactose-bd-like_sf"/>
</dbReference>
<dbReference type="Pfam" id="PF17132">
    <property type="entry name" value="Glyco_hydro_106"/>
    <property type="match status" value="1"/>
</dbReference>
<organism evidence="5 6">
    <name type="scientific">Imperialibacter roseus</name>
    <dbReference type="NCBI Taxonomy" id="1324217"/>
    <lineage>
        <taxon>Bacteria</taxon>
        <taxon>Pseudomonadati</taxon>
        <taxon>Bacteroidota</taxon>
        <taxon>Cytophagia</taxon>
        <taxon>Cytophagales</taxon>
        <taxon>Flammeovirgaceae</taxon>
        <taxon>Imperialibacter</taxon>
    </lineage>
</organism>
<feature type="chain" id="PRO_5047549848" evidence="3">
    <location>
        <begin position="22"/>
        <end position="960"/>
    </location>
</feature>
<evidence type="ECO:0000256" key="2">
    <source>
        <dbReference type="ARBA" id="ARBA00022801"/>
    </source>
</evidence>
<keyword evidence="1 3" id="KW-0732">Signal</keyword>
<protein>
    <submittedName>
        <fullName evidence="5">Glycosyl hydrolase</fullName>
    </submittedName>
</protein>
<dbReference type="PROSITE" id="PS51257">
    <property type="entry name" value="PROKAR_LIPOPROTEIN"/>
    <property type="match status" value="1"/>
</dbReference>
<name>A0ABZ0IU72_9BACT</name>
<dbReference type="NCBIfam" id="NF045579">
    <property type="entry name" value="rhamnoside_JR"/>
    <property type="match status" value="1"/>
</dbReference>
<feature type="signal peptide" evidence="3">
    <location>
        <begin position="1"/>
        <end position="21"/>
    </location>
</feature>
<sequence>MRMLLLIVIAFVAFSCSSGMESGPRGNADYDRLVKGFQNPPTEARPKVYWWWLNGYVDTLRLREELRAIKEIGLGGVDVFEIGVPASENVGQAIPAGPAFMGPEFLETLKVVVDEARKLELEVGMNLASSWNAGGSWTKPGHAAKTIYMSKVKAHSGSTRIKVPFPTIPKLDPRGRTRVIKYGDDGKPEFRREIAVLAIPKEADTPLDTTRIVNVSAFFDSEADVLSWVVPEGEWEIHRYVCANSGEQLFMPSAQSVGPIIDHYDSSATRAHLEFFVDQIRPLVDDFATSPIKYFYLASYEAKDFAWSTTLPESFRRMNGYDIAKFLPLLFDNSLFDKELVERFQFDLRMTLSELMINNHYRKAKEISNSYGLKIASEAGGPGVYTIPVEALKALGSLDIPRGEFWHRTTRVEDGVDIIWLVKEIAAASHIYKRGIVEEEAFTSFINDWQEGPADLKPLADKAFAEGMNRVVIHGFTHNPNAEGVPGIGYFAGTHFNPKSGWWKVGRPFVDYLSRISYVLQQTDFVADVLYYCGDDVPNLVPPKNTRFKVGDGYDYEIINKEILLGQLTVENDKLVLPGVGSYHALYIGGAEASSYEVLEKLAELASKGAIVLGEKPVRTAGLSKDNEIEIKLTDFSDKVWAQPGTNVRSEEGKIYSGILPIEALKQLNVPPDFSYPENENSSLDYIHYRKDGLDFYLVRNTTDQWVNSTCRFRQENKSPEIWDPTTGEIAAVRTFEEEGGQVSLPLSLPPHGAQLVCFTPQKSKAEGQPLPDLNNVSWFRYESDGIYVTAGVPILTVDKEWTVKFPKGWGAPDSMLLPGLEPLTNSDIPGVKYFSGTASYTTSFDFRKGNNEAKTVIQLGDVSEVAEVWLNGHSLGISWTPLFQYDITDQVIVGKNELRVDITNNWSNRLVGDAITGEKFTTTNIKVVNRTKKIGWEHVPLVPSGLIGPVEIYEMKAIR</sequence>
<proteinExistence type="predicted"/>
<feature type="domain" description="Beta-mannosidase-like galactose-binding" evidence="4">
    <location>
        <begin position="839"/>
        <end position="922"/>
    </location>
</feature>
<dbReference type="Gene3D" id="2.60.120.260">
    <property type="entry name" value="Galactose-binding domain-like"/>
    <property type="match status" value="1"/>
</dbReference>
<dbReference type="RefSeq" id="WP_317491233.1">
    <property type="nucleotide sequence ID" value="NZ_CP136051.1"/>
</dbReference>
<dbReference type="SUPFAM" id="SSF49785">
    <property type="entry name" value="Galactose-binding domain-like"/>
    <property type="match status" value="1"/>
</dbReference>
<dbReference type="EMBL" id="CP136051">
    <property type="protein sequence ID" value="WOK08598.1"/>
    <property type="molecule type" value="Genomic_DNA"/>
</dbReference>
<evidence type="ECO:0000313" key="5">
    <source>
        <dbReference type="EMBL" id="WOK08598.1"/>
    </source>
</evidence>
<dbReference type="PANTHER" id="PTHR43817">
    <property type="entry name" value="GLYCOSYL HYDROLASE"/>
    <property type="match status" value="1"/>
</dbReference>
<keyword evidence="6" id="KW-1185">Reference proteome</keyword>
<dbReference type="Proteomes" id="UP001302349">
    <property type="component" value="Chromosome"/>
</dbReference>
<dbReference type="Pfam" id="PF22666">
    <property type="entry name" value="Glyco_hydro_2_N2"/>
    <property type="match status" value="1"/>
</dbReference>
<evidence type="ECO:0000313" key="6">
    <source>
        <dbReference type="Proteomes" id="UP001302349"/>
    </source>
</evidence>
<gene>
    <name evidence="5" type="ORF">RT717_08110</name>
</gene>
<evidence type="ECO:0000256" key="3">
    <source>
        <dbReference type="SAM" id="SignalP"/>
    </source>
</evidence>
<keyword evidence="2 5" id="KW-0378">Hydrolase</keyword>
<dbReference type="PANTHER" id="PTHR43817:SF1">
    <property type="entry name" value="HYDROLASE, FAMILY 43, PUTATIVE (AFU_ORTHOLOGUE AFUA_3G01660)-RELATED"/>
    <property type="match status" value="1"/>
</dbReference>
<evidence type="ECO:0000259" key="4">
    <source>
        <dbReference type="Pfam" id="PF22666"/>
    </source>
</evidence>
<dbReference type="InterPro" id="IPR054593">
    <property type="entry name" value="Beta-mannosidase-like_N2"/>
</dbReference>